<comment type="caution">
    <text evidence="1">The sequence shown here is derived from an EMBL/GenBank/DDBJ whole genome shotgun (WGS) entry which is preliminary data.</text>
</comment>
<dbReference type="EMBL" id="ANIX01004202">
    <property type="protein sequence ID" value="ETP01840.1"/>
    <property type="molecule type" value="Genomic_DNA"/>
</dbReference>
<gene>
    <name evidence="1" type="ORF">F441_20992</name>
</gene>
<evidence type="ECO:0000313" key="1">
    <source>
        <dbReference type="EMBL" id="ETP01840.1"/>
    </source>
</evidence>
<evidence type="ECO:0000313" key="2">
    <source>
        <dbReference type="Proteomes" id="UP000018958"/>
    </source>
</evidence>
<organism evidence="1 2">
    <name type="scientific">Phytophthora nicotianae CJ01A1</name>
    <dbReference type="NCBI Taxonomy" id="1317063"/>
    <lineage>
        <taxon>Eukaryota</taxon>
        <taxon>Sar</taxon>
        <taxon>Stramenopiles</taxon>
        <taxon>Oomycota</taxon>
        <taxon>Peronosporomycetes</taxon>
        <taxon>Peronosporales</taxon>
        <taxon>Peronosporaceae</taxon>
        <taxon>Phytophthora</taxon>
    </lineage>
</organism>
<reference evidence="1 2" key="1">
    <citation type="submission" date="2013-11" db="EMBL/GenBank/DDBJ databases">
        <title>The Genome Sequence of Phytophthora parasitica CJ01A1.</title>
        <authorList>
            <consortium name="The Broad Institute Genomics Platform"/>
            <person name="Russ C."/>
            <person name="Tyler B."/>
            <person name="Panabieres F."/>
            <person name="Shan W."/>
            <person name="Tripathy S."/>
            <person name="Grunwald N."/>
            <person name="Machado M."/>
            <person name="Johnson C.S."/>
            <person name="Walker B."/>
            <person name="Young S.K."/>
            <person name="Zeng Q."/>
            <person name="Gargeya S."/>
            <person name="Fitzgerald M."/>
            <person name="Haas B."/>
            <person name="Abouelleil A."/>
            <person name="Allen A.W."/>
            <person name="Alvarado L."/>
            <person name="Arachchi H.M."/>
            <person name="Berlin A.M."/>
            <person name="Chapman S.B."/>
            <person name="Gainer-Dewar J."/>
            <person name="Goldberg J."/>
            <person name="Griggs A."/>
            <person name="Gujja S."/>
            <person name="Hansen M."/>
            <person name="Howarth C."/>
            <person name="Imamovic A."/>
            <person name="Ireland A."/>
            <person name="Larimer J."/>
            <person name="McCowan C."/>
            <person name="Murphy C."/>
            <person name="Pearson M."/>
            <person name="Poon T.W."/>
            <person name="Priest M."/>
            <person name="Roberts A."/>
            <person name="Saif S."/>
            <person name="Shea T."/>
            <person name="Sisk P."/>
            <person name="Sykes S."/>
            <person name="Wortman J."/>
            <person name="Nusbaum C."/>
            <person name="Birren B."/>
        </authorList>
    </citation>
    <scope>NUCLEOTIDE SEQUENCE [LARGE SCALE GENOMIC DNA]</scope>
    <source>
        <strain evidence="1 2">CJ01A1</strain>
    </source>
</reference>
<dbReference type="PANTHER" id="PTHR48471">
    <property type="entry name" value="DDE TNP4 DOMAIN-CONTAINING PROTEIN"/>
    <property type="match status" value="1"/>
</dbReference>
<dbReference type="PANTHER" id="PTHR48471:SF1">
    <property type="entry name" value="DDE TNP4 DOMAIN-CONTAINING PROTEIN"/>
    <property type="match status" value="1"/>
</dbReference>
<sequence length="118" mass="13163">MNAPCSYLCWLSLWKAGNERRSDNAGPTISLGVISTLTHELEPLARNGKAFIKTTGFDAQTFNYILERFEPRWNATPVPMPDVNDVGDPRLDRRSLSPAAALSLMLHYLCSSMPEHSL</sequence>
<dbReference type="Proteomes" id="UP000018958">
    <property type="component" value="Unassembled WGS sequence"/>
</dbReference>
<name>W2VU80_PHYNI</name>
<accession>W2VU80</accession>
<protein>
    <submittedName>
        <fullName evidence="1">Uncharacterized protein</fullName>
    </submittedName>
</protein>
<dbReference type="AlphaFoldDB" id="W2VU80"/>
<proteinExistence type="predicted"/>